<reference evidence="2 3" key="1">
    <citation type="submission" date="2020-08" db="EMBL/GenBank/DDBJ databases">
        <title>Genomic Encyclopedia of Type Strains, Phase IV (KMG-IV): sequencing the most valuable type-strain genomes for metagenomic binning, comparative biology and taxonomic classification.</title>
        <authorList>
            <person name="Goeker M."/>
        </authorList>
    </citation>
    <scope>NUCLEOTIDE SEQUENCE [LARGE SCALE GENOMIC DNA]</scope>
    <source>
        <strain evidence="2 3">DSM 102044</strain>
    </source>
</reference>
<dbReference type="SUPFAM" id="SSF81296">
    <property type="entry name" value="E set domains"/>
    <property type="match status" value="2"/>
</dbReference>
<comment type="caution">
    <text evidence="2">The sequence shown here is derived from an EMBL/GenBank/DDBJ whole genome shotgun (WGS) entry which is preliminary data.</text>
</comment>
<name>A0A841N201_9BACT</name>
<dbReference type="InterPro" id="IPR013783">
    <property type="entry name" value="Ig-like_fold"/>
</dbReference>
<evidence type="ECO:0000259" key="1">
    <source>
        <dbReference type="Pfam" id="PF01833"/>
    </source>
</evidence>
<dbReference type="PROSITE" id="PS51257">
    <property type="entry name" value="PROKAR_LIPOPROTEIN"/>
    <property type="match status" value="1"/>
</dbReference>
<organism evidence="2 3">
    <name type="scientific">Algoriphagus iocasae</name>
    <dbReference type="NCBI Taxonomy" id="1836499"/>
    <lineage>
        <taxon>Bacteria</taxon>
        <taxon>Pseudomonadati</taxon>
        <taxon>Bacteroidota</taxon>
        <taxon>Cytophagia</taxon>
        <taxon>Cytophagales</taxon>
        <taxon>Cyclobacteriaceae</taxon>
        <taxon>Algoriphagus</taxon>
    </lineage>
</organism>
<protein>
    <recommendedName>
        <fullName evidence="1">IPT/TIG domain-containing protein</fullName>
    </recommendedName>
</protein>
<keyword evidence="3" id="KW-1185">Reference proteome</keyword>
<evidence type="ECO:0000313" key="3">
    <source>
        <dbReference type="Proteomes" id="UP000588604"/>
    </source>
</evidence>
<dbReference type="EMBL" id="JACIJO010000007">
    <property type="protein sequence ID" value="MBB6328988.1"/>
    <property type="molecule type" value="Genomic_DNA"/>
</dbReference>
<dbReference type="CDD" id="cd00603">
    <property type="entry name" value="IPT_PCSR"/>
    <property type="match status" value="1"/>
</dbReference>
<dbReference type="InterPro" id="IPR002909">
    <property type="entry name" value="IPT_dom"/>
</dbReference>
<dbReference type="Proteomes" id="UP000588604">
    <property type="component" value="Unassembled WGS sequence"/>
</dbReference>
<dbReference type="RefSeq" id="WP_184498647.1">
    <property type="nucleotide sequence ID" value="NZ_JACIJO010000007.1"/>
</dbReference>
<feature type="domain" description="IPT/TIG" evidence="1">
    <location>
        <begin position="280"/>
        <end position="348"/>
    </location>
</feature>
<dbReference type="Gene3D" id="2.60.40.10">
    <property type="entry name" value="Immunoglobulins"/>
    <property type="match status" value="2"/>
</dbReference>
<evidence type="ECO:0000313" key="2">
    <source>
        <dbReference type="EMBL" id="MBB6328988.1"/>
    </source>
</evidence>
<gene>
    <name evidence="2" type="ORF">FHS59_004652</name>
</gene>
<dbReference type="AlphaFoldDB" id="A0A841N201"/>
<dbReference type="Pfam" id="PF01833">
    <property type="entry name" value="TIG"/>
    <property type="match status" value="2"/>
</dbReference>
<feature type="domain" description="IPT/TIG" evidence="1">
    <location>
        <begin position="201"/>
        <end position="270"/>
    </location>
</feature>
<sequence>MKRHLLSSFILAMLFLGSCEDDPGSQNPIDGIETGLKGEINSKSLDLKSNSILPTFFQDEGDETGALEVSAQIPNNEKLTFFLDEVKSGTVTISQVFPAVMGYSSDGLRLVAQNSSEAENKRTAVGLSSFVKYLNSTNTFFAISGSLEMKIEGANVTVIWDLIFKDKEGNNFTSSGTFTVADYKNNTKPKSQINNPTSTLSIESITPDYASAGTEMSIKGTGFSALKSENKLMLNDLAVEAISATATEIKISIPESGEHGKFSLTVLGATAESNMFFYEPVITSINKESAKVGEELMVTGLHFDIDKTLMEVKTGDKPMEIIAASLTSLTVKIPEGAKTGKINVARIGKASVEGPELQIVEKQPTQGLPVDQIFELVSGNLSFEEVLSNVNEYGAIWNIQIDPDKNIMYAVTASALLSIDLSTNAVTKLADQESAIYKNDLNMYNFLTLPMALYPKGDVLYGLKNPTFMISEVKNGFKFNVSSKSPEMLGDHKINNGADPLGMFVGTNNRIYLPEFISPGPGYALVSYNAEFTDRKILHEDAGNFTFLLGMGGDKYRYVSKRTINDAKYIEGNGDDISDFISWKDQLKPIEFDTYTRLIGMDYRNSNFYVLAATAKDGANVGATSYPKLHYALGIQTGGSGNFQKVGEFSIKQTFEYGGTTYYVRSQESAYKSMVVDKNGDVYVLIQTPVHPNTGEELAPGAGGIYKIRF</sequence>
<accession>A0A841N201</accession>
<proteinExistence type="predicted"/>
<dbReference type="InterPro" id="IPR014756">
    <property type="entry name" value="Ig_E-set"/>
</dbReference>